<dbReference type="InterPro" id="IPR003410">
    <property type="entry name" value="HYR_dom"/>
</dbReference>
<gene>
    <name evidence="5" type="ordered locus">CHU_0768</name>
</gene>
<dbReference type="InterPro" id="IPR028994">
    <property type="entry name" value="Integrin_alpha_N"/>
</dbReference>
<dbReference type="PANTHER" id="PTHR13412:SF0">
    <property type="entry name" value="T-CELL IMMUNOMODULATORY PROTEIN"/>
    <property type="match status" value="1"/>
</dbReference>
<dbReference type="AlphaFoldDB" id="A0A6N4SP20"/>
<dbReference type="Proteomes" id="UP000001822">
    <property type="component" value="Chromosome"/>
</dbReference>
<dbReference type="InterPro" id="IPR013517">
    <property type="entry name" value="FG-GAP"/>
</dbReference>
<keyword evidence="2" id="KW-0677">Repeat</keyword>
<keyword evidence="6" id="KW-1185">Reference proteome</keyword>
<dbReference type="InterPro" id="IPR000413">
    <property type="entry name" value="Integrin_alpha"/>
</dbReference>
<dbReference type="Pfam" id="PF18962">
    <property type="entry name" value="Por_Secre_tail"/>
    <property type="match status" value="1"/>
</dbReference>
<dbReference type="SUPFAM" id="SSF69318">
    <property type="entry name" value="Integrin alpha N-terminal domain"/>
    <property type="match status" value="1"/>
</dbReference>
<dbReference type="NCBIfam" id="TIGR04183">
    <property type="entry name" value="Por_Secre_tail"/>
    <property type="match status" value="1"/>
</dbReference>
<evidence type="ECO:0000256" key="2">
    <source>
        <dbReference type="ARBA" id="ARBA00022737"/>
    </source>
</evidence>
<evidence type="ECO:0000256" key="1">
    <source>
        <dbReference type="ARBA" id="ARBA00022729"/>
    </source>
</evidence>
<sequence length="819" mass="86220">MLAILLKRIFTIALLFLYAFGFFTGNAQNYPAVFNPNTLNGANGFSIKGVNAKDYLGNEVSIIGDINNDGLDDICVSTQYGNPSLELAGVAYIIFGSSIPFPAAFDLNTLNGGNGFKVIGIAEDERRGKTIGRLGDINGDGIDDVSLSSEGSKHMFLYGKTGAFPSIITINDINGSNGFIFNGSGIGEVKGAGDVNGDGVQDIIMGQYAWSGETYILFGKKSNFPASIDAAWLDGTRGFRLGEIDGNISAFFVSPAGDVNADGYDDVIVGIWFDSYVTSQKTYVFFGKPGPYTALINLKAVNGTDGFAINNQNNGNFLASVAALGDINGDEIDDCFSFRSVIFGSKSAFPAVIDNEIALNPAVGFVSNSFLQTAAGIGDINQDGVNDFIVSAYNNENWVVYGSKTGFGATLDPAGLNGTKGFKFLNMNQSNTGRQMSGGGDINGDGIPDFIVGNSGINNGTFGIVYIVFGGDHYALPLTTDYPKALNITSSGFTLQVNTKEKGKIKYAVYGGAASAVTQQSVIASGTGSIQHGEFAAAATSININNVLTGLASGTAYDVYLYFEDEKGNTGEIYKLDNVTTLTVAADTEAPVITGCPANKKQGCGALLNFTSAVTVTDNIDATPAVTQSPAPGSPVKTNTTVTITARDKNNNTSTCVFLIEVVNSIQCPGNQQLPVGMVLPDYAKDAAVTGFCEGIPTITQTPAPGTRAANNMTVTLTSTDGIITSTCSFVVNNTTTPIEVQAETDVHLILYPNPARDILYVKGCAYNKYEMIDQVGTVVLQGADDAEINVSSVSNGMYMMLFYNKEGTIITTKKVIKN</sequence>
<evidence type="ECO:0000313" key="6">
    <source>
        <dbReference type="Proteomes" id="UP000001822"/>
    </source>
</evidence>
<name>A0A6N4SP20_CYTH3</name>
<dbReference type="SMART" id="SM00191">
    <property type="entry name" value="Int_alpha"/>
    <property type="match status" value="6"/>
</dbReference>
<dbReference type="GO" id="GO:0008305">
    <property type="term" value="C:integrin complex"/>
    <property type="evidence" value="ECO:0007669"/>
    <property type="project" value="InterPro"/>
</dbReference>
<evidence type="ECO:0000313" key="5">
    <source>
        <dbReference type="EMBL" id="ABG58055.1"/>
    </source>
</evidence>
<dbReference type="EMBL" id="CP000383">
    <property type="protein sequence ID" value="ABG58055.1"/>
    <property type="molecule type" value="Genomic_DNA"/>
</dbReference>
<dbReference type="RefSeq" id="WP_011584171.1">
    <property type="nucleotide sequence ID" value="NC_008255.1"/>
</dbReference>
<dbReference type="InterPro" id="IPR005543">
    <property type="entry name" value="PASTA_dom"/>
</dbReference>
<dbReference type="Pfam" id="PF01839">
    <property type="entry name" value="FG-GAP"/>
    <property type="match status" value="1"/>
</dbReference>
<keyword evidence="1" id="KW-0732">Signal</keyword>
<reference evidence="5 6" key="1">
    <citation type="journal article" date="2007" name="Appl. Environ. Microbiol.">
        <title>Genome sequence of the cellulolytic gliding bacterium Cytophaga hutchinsonii.</title>
        <authorList>
            <person name="Xie G."/>
            <person name="Bruce D.C."/>
            <person name="Challacombe J.F."/>
            <person name="Chertkov O."/>
            <person name="Detter J.C."/>
            <person name="Gilna P."/>
            <person name="Han C.S."/>
            <person name="Lucas S."/>
            <person name="Misra M."/>
            <person name="Myers G.L."/>
            <person name="Richardson P."/>
            <person name="Tapia R."/>
            <person name="Thayer N."/>
            <person name="Thompson L.S."/>
            <person name="Brettin T.S."/>
            <person name="Henrissat B."/>
            <person name="Wilson D.B."/>
            <person name="McBride M.J."/>
        </authorList>
    </citation>
    <scope>NUCLEOTIDE SEQUENCE [LARGE SCALE GENOMIC DNA]</scope>
    <source>
        <strain evidence="6">ATCC 33406 / DSM 1761 / CIP 103989 / NBRC 15051 / NCIMB 9469 / D465</strain>
    </source>
</reference>
<evidence type="ECO:0000259" key="4">
    <source>
        <dbReference type="PROSITE" id="PS50825"/>
    </source>
</evidence>
<protein>
    <submittedName>
        <fullName evidence="5">CHU large protein uncharacterized</fullName>
    </submittedName>
</protein>
<dbReference type="OrthoDB" id="883622at2"/>
<keyword evidence="3" id="KW-0325">Glycoprotein</keyword>
<dbReference type="InterPro" id="IPR013519">
    <property type="entry name" value="Int_alpha_beta-p"/>
</dbReference>
<feature type="domain" description="HYR" evidence="4">
    <location>
        <begin position="586"/>
        <end position="664"/>
    </location>
</feature>
<organism evidence="5 6">
    <name type="scientific">Cytophaga hutchinsonii (strain ATCC 33406 / DSM 1761 / CIP 103989 / NBRC 15051 / NCIMB 9469 / D465)</name>
    <dbReference type="NCBI Taxonomy" id="269798"/>
    <lineage>
        <taxon>Bacteria</taxon>
        <taxon>Pseudomonadati</taxon>
        <taxon>Bacteroidota</taxon>
        <taxon>Cytophagia</taxon>
        <taxon>Cytophagales</taxon>
        <taxon>Cytophagaceae</taxon>
        <taxon>Cytophaga</taxon>
    </lineage>
</organism>
<dbReference type="PANTHER" id="PTHR13412">
    <property type="entry name" value="T-CELL IMMUNOMODULATORY PROTEIN HOMOLOG"/>
    <property type="match status" value="1"/>
</dbReference>
<dbReference type="Gene3D" id="2.130.10.130">
    <property type="entry name" value="Integrin alpha, N-terminal"/>
    <property type="match status" value="4"/>
</dbReference>
<dbReference type="InterPro" id="IPR026444">
    <property type="entry name" value="Secre_tail"/>
</dbReference>
<proteinExistence type="predicted"/>
<dbReference type="PRINTS" id="PR01185">
    <property type="entry name" value="INTEGRINA"/>
</dbReference>
<dbReference type="InterPro" id="IPR024881">
    <property type="entry name" value="Tip"/>
</dbReference>
<dbReference type="PROSITE" id="PS50825">
    <property type="entry name" value="HYR"/>
    <property type="match status" value="1"/>
</dbReference>
<dbReference type="Pfam" id="PF02494">
    <property type="entry name" value="HYR"/>
    <property type="match status" value="1"/>
</dbReference>
<dbReference type="GO" id="GO:0007155">
    <property type="term" value="P:cell adhesion"/>
    <property type="evidence" value="ECO:0007669"/>
    <property type="project" value="InterPro"/>
</dbReference>
<evidence type="ECO:0000256" key="3">
    <source>
        <dbReference type="ARBA" id="ARBA00023180"/>
    </source>
</evidence>
<dbReference type="KEGG" id="chu:CHU_0768"/>
<accession>A0A6N4SP20</accession>
<dbReference type="CDD" id="cd06577">
    <property type="entry name" value="PASTA_pknB"/>
    <property type="match status" value="1"/>
</dbReference>